<name>A0A8X6V4S9_TRICX</name>
<dbReference type="AlphaFoldDB" id="A0A8X6V4S9"/>
<reference evidence="1" key="1">
    <citation type="submission" date="2020-08" db="EMBL/GenBank/DDBJ databases">
        <title>Multicomponent nature underlies the extraordinary mechanical properties of spider dragline silk.</title>
        <authorList>
            <person name="Kono N."/>
            <person name="Nakamura H."/>
            <person name="Mori M."/>
            <person name="Yoshida Y."/>
            <person name="Ohtoshi R."/>
            <person name="Malay A.D."/>
            <person name="Moran D.A.P."/>
            <person name="Tomita M."/>
            <person name="Numata K."/>
            <person name="Arakawa K."/>
        </authorList>
    </citation>
    <scope>NUCLEOTIDE SEQUENCE</scope>
</reference>
<dbReference type="GO" id="GO:0003676">
    <property type="term" value="F:nucleic acid binding"/>
    <property type="evidence" value="ECO:0007669"/>
    <property type="project" value="InterPro"/>
</dbReference>
<evidence type="ECO:0000313" key="2">
    <source>
        <dbReference type="Proteomes" id="UP000887159"/>
    </source>
</evidence>
<keyword evidence="2" id="KW-1185">Reference proteome</keyword>
<dbReference type="EMBL" id="BMAU01021178">
    <property type="protein sequence ID" value="GFX94503.1"/>
    <property type="molecule type" value="Genomic_DNA"/>
</dbReference>
<accession>A0A8X6V4S9</accession>
<dbReference type="Proteomes" id="UP000887159">
    <property type="component" value="Unassembled WGS sequence"/>
</dbReference>
<protein>
    <submittedName>
        <fullName evidence="1">Transposable element Tcb2 transposase</fullName>
    </submittedName>
</protein>
<gene>
    <name evidence="1" type="primary">TCB2_69</name>
    <name evidence="1" type="ORF">TNCV_3087321</name>
</gene>
<evidence type="ECO:0000313" key="1">
    <source>
        <dbReference type="EMBL" id="GFX94503.1"/>
    </source>
</evidence>
<comment type="caution">
    <text evidence="1">The sequence shown here is derived from an EMBL/GenBank/DDBJ whole genome shotgun (WGS) entry which is preliminary data.</text>
</comment>
<dbReference type="InterPro" id="IPR036397">
    <property type="entry name" value="RNaseH_sf"/>
</dbReference>
<proteinExistence type="predicted"/>
<organism evidence="1 2">
    <name type="scientific">Trichonephila clavipes</name>
    <name type="common">Golden silk orbweaver</name>
    <name type="synonym">Nephila clavipes</name>
    <dbReference type="NCBI Taxonomy" id="2585209"/>
    <lineage>
        <taxon>Eukaryota</taxon>
        <taxon>Metazoa</taxon>
        <taxon>Ecdysozoa</taxon>
        <taxon>Arthropoda</taxon>
        <taxon>Chelicerata</taxon>
        <taxon>Arachnida</taxon>
        <taxon>Araneae</taxon>
        <taxon>Araneomorphae</taxon>
        <taxon>Entelegynae</taxon>
        <taxon>Araneoidea</taxon>
        <taxon>Nephilidae</taxon>
        <taxon>Trichonephila</taxon>
    </lineage>
</organism>
<sequence>MAFFPPITNRSRIKKSQFVAPSLDGERSQLFLTPCILHFRLKLFKGMVAESWSRHDNCTSQKSRVATTWLDEYFSDFSAINYPPRSPDLNPIDHLRDVLKQGVKGHQTAPTSLTELWTTSANIWQVVPVERFQKLIEPKPRRVAAVIKAKGDSTRYIY</sequence>
<dbReference type="Gene3D" id="3.30.420.10">
    <property type="entry name" value="Ribonuclease H-like superfamily/Ribonuclease H"/>
    <property type="match status" value="1"/>
</dbReference>